<name>A0AAU8FI01_9BACT</name>
<reference evidence="2" key="1">
    <citation type="submission" date="2024-06" db="EMBL/GenBank/DDBJ databases">
        <title>Sequencing and assembly of the genome of Dyadobacter sp. strain 676, a symbiont of Cyamopsis tetragonoloba.</title>
        <authorList>
            <person name="Guro P."/>
            <person name="Sazanova A."/>
            <person name="Kuznetsova I."/>
            <person name="Belimov A."/>
            <person name="Safronova V."/>
        </authorList>
    </citation>
    <scope>NUCLEOTIDE SEQUENCE</scope>
    <source>
        <strain evidence="2">676</strain>
    </source>
</reference>
<dbReference type="PANTHER" id="PTHR33336:SF15">
    <property type="entry name" value="ABM DOMAIN-CONTAINING PROTEIN"/>
    <property type="match status" value="1"/>
</dbReference>
<dbReference type="Pfam" id="PF03992">
    <property type="entry name" value="ABM"/>
    <property type="match status" value="1"/>
</dbReference>
<dbReference type="InterPro" id="IPR050744">
    <property type="entry name" value="AI-2_Isomerase_LsrG"/>
</dbReference>
<feature type="domain" description="ABM" evidence="1">
    <location>
        <begin position="3"/>
        <end position="91"/>
    </location>
</feature>
<accession>A0AAU8FI01</accession>
<dbReference type="PANTHER" id="PTHR33336">
    <property type="entry name" value="QUINOL MONOOXYGENASE YGIN-RELATED"/>
    <property type="match status" value="1"/>
</dbReference>
<dbReference type="EMBL" id="CP159289">
    <property type="protein sequence ID" value="XCH23866.1"/>
    <property type="molecule type" value="Genomic_DNA"/>
</dbReference>
<evidence type="ECO:0000313" key="2">
    <source>
        <dbReference type="EMBL" id="XCH23866.1"/>
    </source>
</evidence>
<gene>
    <name evidence="2" type="ORF">ABV298_26705</name>
</gene>
<dbReference type="SUPFAM" id="SSF54909">
    <property type="entry name" value="Dimeric alpha+beta barrel"/>
    <property type="match status" value="1"/>
</dbReference>
<dbReference type="PROSITE" id="PS51725">
    <property type="entry name" value="ABM"/>
    <property type="match status" value="1"/>
</dbReference>
<dbReference type="RefSeq" id="WP_353719190.1">
    <property type="nucleotide sequence ID" value="NZ_CP159289.1"/>
</dbReference>
<proteinExistence type="predicted"/>
<evidence type="ECO:0000259" key="1">
    <source>
        <dbReference type="PROSITE" id="PS51725"/>
    </source>
</evidence>
<organism evidence="2">
    <name type="scientific">Dyadobacter sp. 676</name>
    <dbReference type="NCBI Taxonomy" id="3088362"/>
    <lineage>
        <taxon>Bacteria</taxon>
        <taxon>Pseudomonadati</taxon>
        <taxon>Bacteroidota</taxon>
        <taxon>Cytophagia</taxon>
        <taxon>Cytophagales</taxon>
        <taxon>Spirosomataceae</taxon>
        <taxon>Dyadobacter</taxon>
    </lineage>
</organism>
<keyword evidence="2" id="KW-0560">Oxidoreductase</keyword>
<sequence length="98" mass="11454">MPVYLTAVIKSQTAYRDEVRETLLNMVTESRKEPACIQYDLFQDSSDPDVFVFREIWESREGLDAHNEQPYIRAFGAPLEKLQTDPEIYLMQPLDIAR</sequence>
<dbReference type="AlphaFoldDB" id="A0AAU8FI01"/>
<protein>
    <submittedName>
        <fullName evidence="2">Quinol monooxygenase</fullName>
        <ecNumber evidence="2">1.-.-.-</ecNumber>
    </submittedName>
</protein>
<dbReference type="InterPro" id="IPR011008">
    <property type="entry name" value="Dimeric_a/b-barrel"/>
</dbReference>
<dbReference type="Gene3D" id="3.30.70.100">
    <property type="match status" value="1"/>
</dbReference>
<dbReference type="InterPro" id="IPR007138">
    <property type="entry name" value="ABM_dom"/>
</dbReference>
<dbReference type="GO" id="GO:0004497">
    <property type="term" value="F:monooxygenase activity"/>
    <property type="evidence" value="ECO:0007669"/>
    <property type="project" value="UniProtKB-KW"/>
</dbReference>
<dbReference type="EC" id="1.-.-.-" evidence="2"/>
<keyword evidence="2" id="KW-0503">Monooxygenase</keyword>